<name>A0A6C0H6Z5_9ZZZZ</name>
<sequence>MTCPTCGKLLGHIVLDFEKNKMDICNDPALYNQRHELVSALITNMTNLRYCCKMRIMSYKDLSQDIIPLQK</sequence>
<dbReference type="AlphaFoldDB" id="A0A6C0H6Z5"/>
<accession>A0A6C0H6Z5</accession>
<dbReference type="SUPFAM" id="SSF46924">
    <property type="entry name" value="RNA polymerase subunit RPB10"/>
    <property type="match status" value="1"/>
</dbReference>
<reference evidence="1" key="1">
    <citation type="journal article" date="2020" name="Nature">
        <title>Giant virus diversity and host interactions through global metagenomics.</title>
        <authorList>
            <person name="Schulz F."/>
            <person name="Roux S."/>
            <person name="Paez-Espino D."/>
            <person name="Jungbluth S."/>
            <person name="Walsh D.A."/>
            <person name="Denef V.J."/>
            <person name="McMahon K.D."/>
            <person name="Konstantinidis K.T."/>
            <person name="Eloe-Fadrosh E.A."/>
            <person name="Kyrpides N.C."/>
            <person name="Woyke T."/>
        </authorList>
    </citation>
    <scope>NUCLEOTIDE SEQUENCE</scope>
    <source>
        <strain evidence="1">GVMAG-M-3300023179-82</strain>
    </source>
</reference>
<dbReference type="InterPro" id="IPR023580">
    <property type="entry name" value="RNA_pol_su_RPB10"/>
</dbReference>
<proteinExistence type="predicted"/>
<dbReference type="Gene3D" id="1.10.10.60">
    <property type="entry name" value="Homeodomain-like"/>
    <property type="match status" value="1"/>
</dbReference>
<dbReference type="EMBL" id="MN739896">
    <property type="protein sequence ID" value="QHT76352.1"/>
    <property type="molecule type" value="Genomic_DNA"/>
</dbReference>
<protein>
    <submittedName>
        <fullName evidence="1">Uncharacterized protein</fullName>
    </submittedName>
</protein>
<evidence type="ECO:0000313" key="1">
    <source>
        <dbReference type="EMBL" id="QHT76352.1"/>
    </source>
</evidence>
<organism evidence="1">
    <name type="scientific">viral metagenome</name>
    <dbReference type="NCBI Taxonomy" id="1070528"/>
    <lineage>
        <taxon>unclassified sequences</taxon>
        <taxon>metagenomes</taxon>
        <taxon>organismal metagenomes</taxon>
    </lineage>
</organism>